<protein>
    <submittedName>
        <fullName evidence="9">GET complex subunit get1</fullName>
    </submittedName>
</protein>
<evidence type="ECO:0000313" key="9">
    <source>
        <dbReference type="EMBL" id="KAK6543156.1"/>
    </source>
</evidence>
<keyword evidence="4 8" id="KW-0812">Transmembrane</keyword>
<dbReference type="EMBL" id="JAVHJO010000002">
    <property type="protein sequence ID" value="KAK6543156.1"/>
    <property type="molecule type" value="Genomic_DNA"/>
</dbReference>
<dbReference type="InterPro" id="IPR029012">
    <property type="entry name" value="Helix_hairpin_bin_sf"/>
</dbReference>
<keyword evidence="6 8" id="KW-1133">Transmembrane helix</keyword>
<evidence type="ECO:0000256" key="7">
    <source>
        <dbReference type="ARBA" id="ARBA00023136"/>
    </source>
</evidence>
<dbReference type="PANTHER" id="PTHR42650:SF1">
    <property type="entry name" value="GUIDED ENTRY OF TAIL-ANCHORED PROTEINS FACTOR 1"/>
    <property type="match status" value="1"/>
</dbReference>
<organism evidence="9 10">
    <name type="scientific">Orbilia ellipsospora</name>
    <dbReference type="NCBI Taxonomy" id="2528407"/>
    <lineage>
        <taxon>Eukaryota</taxon>
        <taxon>Fungi</taxon>
        <taxon>Dikarya</taxon>
        <taxon>Ascomycota</taxon>
        <taxon>Pezizomycotina</taxon>
        <taxon>Orbiliomycetes</taxon>
        <taxon>Orbiliales</taxon>
        <taxon>Orbiliaceae</taxon>
        <taxon>Orbilia</taxon>
    </lineage>
</organism>
<feature type="topological domain" description="Cytoplasmic" evidence="8">
    <location>
        <begin position="172"/>
        <end position="193"/>
    </location>
</feature>
<name>A0AAV9XNS1_9PEZI</name>
<dbReference type="Proteomes" id="UP001365542">
    <property type="component" value="Unassembled WGS sequence"/>
</dbReference>
<evidence type="ECO:0000256" key="6">
    <source>
        <dbReference type="ARBA" id="ARBA00022989"/>
    </source>
</evidence>
<accession>A0AAV9XNS1</accession>
<dbReference type="Gene3D" id="1.10.287.660">
    <property type="entry name" value="Helix hairpin bin"/>
    <property type="match status" value="1"/>
</dbReference>
<dbReference type="AlphaFoldDB" id="A0AAV9XNS1"/>
<feature type="topological domain" description="Lumenal" evidence="8">
    <location>
        <begin position="1"/>
        <end position="4"/>
    </location>
</feature>
<dbReference type="InterPro" id="IPR028945">
    <property type="entry name" value="Get1"/>
</dbReference>
<keyword evidence="5 8" id="KW-0256">Endoplasmic reticulum</keyword>
<evidence type="ECO:0000256" key="1">
    <source>
        <dbReference type="ARBA" id="ARBA00004477"/>
    </source>
</evidence>
<dbReference type="GO" id="GO:0043529">
    <property type="term" value="C:GET complex"/>
    <property type="evidence" value="ECO:0007669"/>
    <property type="project" value="InterPro"/>
</dbReference>
<sequence length="193" mass="22049">MATLLILIFVLACVWQLSGILLKLSPLFWKLFLKIAPSQASTDVDKLRKQQAEVLRIRKEMTTTSSQDEFAKWAKLRREHDKRVAELEKLSEEVASQRQKFNQVVSSCRWLIFSLAAAFIQLWYRKEPVFWLPRDLLPNYIEWGLAFPQAPRGSVSVNVWSTCAAVVTGYVSKWIEAKTTRPIPAQPAAGTAK</sequence>
<dbReference type="GO" id="GO:0005789">
    <property type="term" value="C:endoplasmic reticulum membrane"/>
    <property type="evidence" value="ECO:0007669"/>
    <property type="project" value="UniProtKB-SubCell"/>
</dbReference>
<evidence type="ECO:0000313" key="10">
    <source>
        <dbReference type="Proteomes" id="UP001365542"/>
    </source>
</evidence>
<comment type="subcellular location">
    <subcellularLocation>
        <location evidence="1">Endoplasmic reticulum membrane</location>
        <topology evidence="1">Multi-pass membrane protein</topology>
    </subcellularLocation>
</comment>
<evidence type="ECO:0000256" key="2">
    <source>
        <dbReference type="ARBA" id="ARBA00010799"/>
    </source>
</evidence>
<proteinExistence type="inferred from homology"/>
<dbReference type="Pfam" id="PF04420">
    <property type="entry name" value="CHD5"/>
    <property type="match status" value="1"/>
</dbReference>
<dbReference type="GO" id="GO:0071816">
    <property type="term" value="P:tail-anchored membrane protein insertion into ER membrane"/>
    <property type="evidence" value="ECO:0007669"/>
    <property type="project" value="InterPro"/>
</dbReference>
<reference evidence="9 10" key="1">
    <citation type="submission" date="2019-10" db="EMBL/GenBank/DDBJ databases">
        <authorList>
            <person name="Palmer J.M."/>
        </authorList>
    </citation>
    <scope>NUCLEOTIDE SEQUENCE [LARGE SCALE GENOMIC DNA]</scope>
    <source>
        <strain evidence="9 10">TWF694</strain>
    </source>
</reference>
<gene>
    <name evidence="8 9" type="primary">GET1</name>
    <name evidence="9" type="ORF">TWF694_007072</name>
</gene>
<evidence type="ECO:0000256" key="4">
    <source>
        <dbReference type="ARBA" id="ARBA00022692"/>
    </source>
</evidence>
<evidence type="ECO:0000256" key="5">
    <source>
        <dbReference type="ARBA" id="ARBA00022824"/>
    </source>
</evidence>
<keyword evidence="7 8" id="KW-0472">Membrane</keyword>
<dbReference type="InterPro" id="IPR027538">
    <property type="entry name" value="Get1_fungi"/>
</dbReference>
<comment type="caution">
    <text evidence="8">Lacks conserved residue(s) required for the propagation of feature annotation.</text>
</comment>
<evidence type="ECO:0000256" key="3">
    <source>
        <dbReference type="ARBA" id="ARBA00022448"/>
    </source>
</evidence>
<keyword evidence="3 8" id="KW-0813">Transport</keyword>
<keyword evidence="10" id="KW-1185">Reference proteome</keyword>
<evidence type="ECO:0000256" key="8">
    <source>
        <dbReference type="HAMAP-Rule" id="MF_03113"/>
    </source>
</evidence>
<dbReference type="GO" id="GO:0043495">
    <property type="term" value="F:protein-membrane adaptor activity"/>
    <property type="evidence" value="ECO:0007669"/>
    <property type="project" value="TreeGrafter"/>
</dbReference>
<comment type="caution">
    <text evidence="9">The sequence shown here is derived from an EMBL/GenBank/DDBJ whole genome shotgun (WGS) entry which is preliminary data.</text>
</comment>
<comment type="similarity">
    <text evidence="2 8">Belongs to the WRB/GET1 family.</text>
</comment>
<dbReference type="HAMAP" id="MF_03113">
    <property type="entry name" value="Get1"/>
    <property type="match status" value="1"/>
</dbReference>
<dbReference type="PANTHER" id="PTHR42650">
    <property type="entry name" value="TAIL-ANCHORED PROTEIN INSERTION RECEPTOR WRB"/>
    <property type="match status" value="1"/>
</dbReference>